<evidence type="ECO:0000313" key="2">
    <source>
        <dbReference type="EMBL" id="MER6903944.1"/>
    </source>
</evidence>
<name>A0ABV1VD08_9ACTN</name>
<evidence type="ECO:0000313" key="3">
    <source>
        <dbReference type="Proteomes" id="UP001490330"/>
    </source>
</evidence>
<protein>
    <submittedName>
        <fullName evidence="2">Uncharacterized protein</fullName>
    </submittedName>
</protein>
<reference evidence="2 3" key="1">
    <citation type="submission" date="2024-06" db="EMBL/GenBank/DDBJ databases">
        <title>The Natural Products Discovery Center: Release of the First 8490 Sequenced Strains for Exploring Actinobacteria Biosynthetic Diversity.</title>
        <authorList>
            <person name="Kalkreuter E."/>
            <person name="Kautsar S.A."/>
            <person name="Yang D."/>
            <person name="Bader C.D."/>
            <person name="Teijaro C.N."/>
            <person name="Fluegel L."/>
            <person name="Davis C.M."/>
            <person name="Simpson J.R."/>
            <person name="Lauterbach L."/>
            <person name="Steele A.D."/>
            <person name="Gui C."/>
            <person name="Meng S."/>
            <person name="Li G."/>
            <person name="Viehrig K."/>
            <person name="Ye F."/>
            <person name="Su P."/>
            <person name="Kiefer A.F."/>
            <person name="Nichols A."/>
            <person name="Cepeda A.J."/>
            <person name="Yan W."/>
            <person name="Fan B."/>
            <person name="Jiang Y."/>
            <person name="Adhikari A."/>
            <person name="Zheng C.-J."/>
            <person name="Schuster L."/>
            <person name="Cowan T.M."/>
            <person name="Smanski M.J."/>
            <person name="Chevrette M.G."/>
            <person name="De Carvalho L.P.S."/>
            <person name="Shen B."/>
        </authorList>
    </citation>
    <scope>NUCLEOTIDE SEQUENCE [LARGE SCALE GENOMIC DNA]</scope>
    <source>
        <strain evidence="2 3">NPDC000632</strain>
    </source>
</reference>
<keyword evidence="3" id="KW-1185">Reference proteome</keyword>
<accession>A0ABV1VD08</accession>
<feature type="transmembrane region" description="Helical" evidence="1">
    <location>
        <begin position="37"/>
        <end position="54"/>
    </location>
</feature>
<comment type="caution">
    <text evidence="2">The sequence shown here is derived from an EMBL/GenBank/DDBJ whole genome shotgun (WGS) entry which is preliminary data.</text>
</comment>
<gene>
    <name evidence="2" type="ORF">ABT322_09210</name>
</gene>
<keyword evidence="1" id="KW-1133">Transmembrane helix</keyword>
<evidence type="ECO:0000256" key="1">
    <source>
        <dbReference type="SAM" id="Phobius"/>
    </source>
</evidence>
<organism evidence="2 3">
    <name type="scientific">Streptomyces flaveolus</name>
    <dbReference type="NCBI Taxonomy" id="67297"/>
    <lineage>
        <taxon>Bacteria</taxon>
        <taxon>Bacillati</taxon>
        <taxon>Actinomycetota</taxon>
        <taxon>Actinomycetes</taxon>
        <taxon>Kitasatosporales</taxon>
        <taxon>Streptomycetaceae</taxon>
        <taxon>Streptomyces</taxon>
    </lineage>
</organism>
<sequence>MTFSPVARLYARIAVLGAGMTVAAACLGFSLWGGWGAAAGAGLAGLYVGGVTVFHRRRTAASLLAARAQGEEAGLADAVVVGIAVYEAAVFPLTPGGVSEAEQKARRTVAYQLAADEDLPNAVRVAAAAALEAIDAGRDRDQARAAVAALTRTAYECRAARGTWRDRPA</sequence>
<keyword evidence="1" id="KW-0812">Transmembrane</keyword>
<proteinExistence type="predicted"/>
<dbReference type="Proteomes" id="UP001490330">
    <property type="component" value="Unassembled WGS sequence"/>
</dbReference>
<feature type="transmembrane region" description="Helical" evidence="1">
    <location>
        <begin position="9"/>
        <end position="31"/>
    </location>
</feature>
<dbReference type="EMBL" id="JBEPCV010000005">
    <property type="protein sequence ID" value="MER6903944.1"/>
    <property type="molecule type" value="Genomic_DNA"/>
</dbReference>
<keyword evidence="1" id="KW-0472">Membrane</keyword>
<dbReference type="RefSeq" id="WP_350724189.1">
    <property type="nucleotide sequence ID" value="NZ_JBEPCO010000052.1"/>
</dbReference>